<feature type="region of interest" description="Disordered" evidence="1">
    <location>
        <begin position="278"/>
        <end position="411"/>
    </location>
</feature>
<dbReference type="GeneID" id="54570641"/>
<feature type="region of interest" description="Disordered" evidence="1">
    <location>
        <begin position="523"/>
        <end position="545"/>
    </location>
</feature>
<feature type="compositionally biased region" description="Basic and acidic residues" evidence="1">
    <location>
        <begin position="621"/>
        <end position="634"/>
    </location>
</feature>
<feature type="compositionally biased region" description="Pro residues" evidence="1">
    <location>
        <begin position="470"/>
        <end position="479"/>
    </location>
</feature>
<keyword evidence="2" id="KW-0472">Membrane</keyword>
<protein>
    <submittedName>
        <fullName evidence="3">Uncharacterized protein</fullName>
    </submittedName>
</protein>
<dbReference type="OrthoDB" id="5404940at2759"/>
<feature type="transmembrane region" description="Helical" evidence="2">
    <location>
        <begin position="931"/>
        <end position="955"/>
    </location>
</feature>
<name>A0A6A6CGK2_ZASCE</name>
<sequence length="962" mass="107105">MPDQPYIYDPPTASRPLSYPYSDFNPRAATQAHYAAFQERADRAKRRAAQDGKPLINFNAHPDSYMIVANPGVNHEPLPSSTKKSIIWTRWVQFALRLLQEVGALGILPAWDSVITMYAVYHLLRPAKGRTPSSSGSYHFFALFMDTGLIPFYIFIALYANQNYNLQPGVDNRWTSFFSNNFATTSVIFATFIASIVMASLHLISIGLDLYLIVMFRKIARLPPDMNPLEDNLTGSTRRSRSQRHKHKDSNLSTASTLTGEMSEKNKAYYSGSTLDVTDSRVSTAKEPEARTIPWGHSRMDSDNSYSPHNPNSARLSRQQNDEISLYQGPRSARSSRHDVAPGHRSRAGTLVDPAKSTSVVDFAETPPVPSFKNHSRPNTAHHDSFVSSRGTPDRMSTAPTTDVVKSQQKQSLLNDNWYVLDEDAVSDLGSPRRQQQTAAPPYSQNPTLPNVELDELDRHDSFEHQPLKMNPPTPPPQIQYPEDDKENTPYAIQHQNHYENYSPIETGVARTLTVASHGTANSSVYSESAPSLKSNGRPNNGTPKGKYYGDLASATRNIRGAVPLSQTQFPALDRGGAPVDKKTGRVISRTGADITDVGLYASEQSGGYGLRGRRDVSGKIAEEGRGDDGDPHVPDSIPPWVHVNDSDEKAPFLAPDPVVPNTRHYKPPPNKYQPGRKLDHLRTAEPGLLSAPIADEQTRWIPFMQSGPNPREYRGEGRVMDPEWMEENMPVFARKFEEEDEADPEASHKGPSGFKGIMYRGKWLISPERQERTVKLFWRLLLKNAFVPLIFRLTVLAFSCAALGVSGSILHKVDKVNRDPNPDNQCAPRASTYMGIIVSTIAIPYVAYVTWDEYMSKPLGLRSVAAKTLLLLCDLYFIVFSASNLSLAFSALLDDSWACYEETYQEVGNYAIRIPRTCPNNAAICSKQTALSGVLVVALIAWLLCFSISVLRVVEKLRLDY</sequence>
<feature type="transmembrane region" description="Helical" evidence="2">
    <location>
        <begin position="790"/>
        <end position="811"/>
    </location>
</feature>
<proteinExistence type="predicted"/>
<evidence type="ECO:0000313" key="4">
    <source>
        <dbReference type="Proteomes" id="UP000799537"/>
    </source>
</evidence>
<dbReference type="InterPro" id="IPR037737">
    <property type="entry name" value="Srf1"/>
</dbReference>
<feature type="transmembrane region" description="Helical" evidence="2">
    <location>
        <begin position="136"/>
        <end position="160"/>
    </location>
</feature>
<keyword evidence="2" id="KW-1133">Transmembrane helix</keyword>
<feature type="transmembrane region" description="Helical" evidence="2">
    <location>
        <begin position="187"/>
        <end position="214"/>
    </location>
</feature>
<evidence type="ECO:0000256" key="1">
    <source>
        <dbReference type="SAM" id="MobiDB-lite"/>
    </source>
</evidence>
<feature type="region of interest" description="Disordered" evidence="1">
    <location>
        <begin position="428"/>
        <end position="451"/>
    </location>
</feature>
<dbReference type="RefSeq" id="XP_033665961.1">
    <property type="nucleotide sequence ID" value="XM_033817369.1"/>
</dbReference>
<dbReference type="PANTHER" id="PTHR36819">
    <property type="entry name" value="REGULATOR OF PHOSPHOLIPASE D SRF1"/>
    <property type="match status" value="1"/>
</dbReference>
<dbReference type="GO" id="GO:0071944">
    <property type="term" value="C:cell periphery"/>
    <property type="evidence" value="ECO:0007669"/>
    <property type="project" value="TreeGrafter"/>
</dbReference>
<feature type="region of interest" description="Disordered" evidence="1">
    <location>
        <begin position="464"/>
        <end position="485"/>
    </location>
</feature>
<keyword evidence="2" id="KW-0812">Transmembrane</keyword>
<organism evidence="3 4">
    <name type="scientific">Zasmidium cellare ATCC 36951</name>
    <dbReference type="NCBI Taxonomy" id="1080233"/>
    <lineage>
        <taxon>Eukaryota</taxon>
        <taxon>Fungi</taxon>
        <taxon>Dikarya</taxon>
        <taxon>Ascomycota</taxon>
        <taxon>Pezizomycotina</taxon>
        <taxon>Dothideomycetes</taxon>
        <taxon>Dothideomycetidae</taxon>
        <taxon>Mycosphaerellales</taxon>
        <taxon>Mycosphaerellaceae</taxon>
        <taxon>Zasmidium</taxon>
    </lineage>
</organism>
<feature type="compositionally biased region" description="Basic residues" evidence="1">
    <location>
        <begin position="238"/>
        <end position="248"/>
    </location>
</feature>
<reference evidence="3" key="1">
    <citation type="journal article" date="2020" name="Stud. Mycol.">
        <title>101 Dothideomycetes genomes: a test case for predicting lifestyles and emergence of pathogens.</title>
        <authorList>
            <person name="Haridas S."/>
            <person name="Albert R."/>
            <person name="Binder M."/>
            <person name="Bloem J."/>
            <person name="Labutti K."/>
            <person name="Salamov A."/>
            <person name="Andreopoulos B."/>
            <person name="Baker S."/>
            <person name="Barry K."/>
            <person name="Bills G."/>
            <person name="Bluhm B."/>
            <person name="Cannon C."/>
            <person name="Castanera R."/>
            <person name="Culley D."/>
            <person name="Daum C."/>
            <person name="Ezra D."/>
            <person name="Gonzalez J."/>
            <person name="Henrissat B."/>
            <person name="Kuo A."/>
            <person name="Liang C."/>
            <person name="Lipzen A."/>
            <person name="Lutzoni F."/>
            <person name="Magnuson J."/>
            <person name="Mondo S."/>
            <person name="Nolan M."/>
            <person name="Ohm R."/>
            <person name="Pangilinan J."/>
            <person name="Park H.-J."/>
            <person name="Ramirez L."/>
            <person name="Alfaro M."/>
            <person name="Sun H."/>
            <person name="Tritt A."/>
            <person name="Yoshinaga Y."/>
            <person name="Zwiers L.-H."/>
            <person name="Turgeon B."/>
            <person name="Goodwin S."/>
            <person name="Spatafora J."/>
            <person name="Crous P."/>
            <person name="Grigoriev I."/>
        </authorList>
    </citation>
    <scope>NUCLEOTIDE SEQUENCE</scope>
    <source>
        <strain evidence="3">ATCC 36951</strain>
    </source>
</reference>
<accession>A0A6A6CGK2</accession>
<feature type="transmembrane region" description="Helical" evidence="2">
    <location>
        <begin position="870"/>
        <end position="894"/>
    </location>
</feature>
<evidence type="ECO:0000313" key="3">
    <source>
        <dbReference type="EMBL" id="KAF2165072.1"/>
    </source>
</evidence>
<feature type="region of interest" description="Disordered" evidence="1">
    <location>
        <begin position="621"/>
        <end position="677"/>
    </location>
</feature>
<feature type="region of interest" description="Disordered" evidence="1">
    <location>
        <begin position="227"/>
        <end position="258"/>
    </location>
</feature>
<dbReference type="PANTHER" id="PTHR36819:SF1">
    <property type="entry name" value="REGULATOR OF PHOSPHOLIPASE D SRF1"/>
    <property type="match status" value="1"/>
</dbReference>
<keyword evidence="4" id="KW-1185">Reference proteome</keyword>
<feature type="transmembrane region" description="Helical" evidence="2">
    <location>
        <begin position="102"/>
        <end position="124"/>
    </location>
</feature>
<feature type="compositionally biased region" description="Polar residues" evidence="1">
    <location>
        <begin position="433"/>
        <end position="449"/>
    </location>
</feature>
<gene>
    <name evidence="3" type="ORF">M409DRAFT_67370</name>
</gene>
<feature type="compositionally biased region" description="Polar residues" evidence="1">
    <location>
        <begin position="303"/>
        <end position="323"/>
    </location>
</feature>
<dbReference type="GO" id="GO:0000324">
    <property type="term" value="C:fungal-type vacuole"/>
    <property type="evidence" value="ECO:0007669"/>
    <property type="project" value="TreeGrafter"/>
</dbReference>
<dbReference type="AlphaFoldDB" id="A0A6A6CGK2"/>
<dbReference type="EMBL" id="ML993601">
    <property type="protein sequence ID" value="KAF2165072.1"/>
    <property type="molecule type" value="Genomic_DNA"/>
</dbReference>
<feature type="transmembrane region" description="Helical" evidence="2">
    <location>
        <begin position="831"/>
        <end position="849"/>
    </location>
</feature>
<feature type="compositionally biased region" description="Polar residues" evidence="1">
    <location>
        <begin position="398"/>
        <end position="411"/>
    </location>
</feature>
<dbReference type="Proteomes" id="UP000799537">
    <property type="component" value="Unassembled WGS sequence"/>
</dbReference>
<feature type="compositionally biased region" description="Polar residues" evidence="1">
    <location>
        <begin position="523"/>
        <end position="543"/>
    </location>
</feature>
<evidence type="ECO:0000256" key="2">
    <source>
        <dbReference type="SAM" id="Phobius"/>
    </source>
</evidence>